<organism evidence="2 3">
    <name type="scientific">Francisella frigiditurris</name>
    <dbReference type="NCBI Taxonomy" id="1542390"/>
    <lineage>
        <taxon>Bacteria</taxon>
        <taxon>Pseudomonadati</taxon>
        <taxon>Pseudomonadota</taxon>
        <taxon>Gammaproteobacteria</taxon>
        <taxon>Thiotrichales</taxon>
        <taxon>Francisellaceae</taxon>
        <taxon>Francisella</taxon>
    </lineage>
</organism>
<sequence>MFRSFWEWYKEGWQKTAGMRYFGIFILVLIIIYQLFFAN</sequence>
<proteinExistence type="predicted"/>
<dbReference type="Proteomes" id="UP000182521">
    <property type="component" value="Chromosome"/>
</dbReference>
<protein>
    <submittedName>
        <fullName evidence="2">Uncharacterized protein</fullName>
    </submittedName>
</protein>
<feature type="transmembrane region" description="Helical" evidence="1">
    <location>
        <begin position="21"/>
        <end position="38"/>
    </location>
</feature>
<keyword evidence="1" id="KW-1133">Transmembrane helix</keyword>
<gene>
    <name evidence="2" type="ORF">KX01_213</name>
</gene>
<keyword evidence="1" id="KW-0812">Transmembrane</keyword>
<keyword evidence="1" id="KW-0472">Membrane</keyword>
<reference evidence="3" key="1">
    <citation type="submission" date="2014-10" db="EMBL/GenBank/DDBJ databases">
        <authorList>
            <person name="Kuske C.R."/>
            <person name="Challacombe J.F."/>
            <person name="Daligault H.E."/>
            <person name="Davenport K.W."/>
            <person name="Johnson S.L."/>
            <person name="Siddaramappa S."/>
            <person name="Petersen J.M."/>
        </authorList>
    </citation>
    <scope>NUCLEOTIDE SEQUENCE [LARGE SCALE GENOMIC DNA]</scope>
    <source>
        <strain evidence="3">CA97-1460</strain>
    </source>
</reference>
<evidence type="ECO:0000256" key="1">
    <source>
        <dbReference type="SAM" id="Phobius"/>
    </source>
</evidence>
<dbReference type="AlphaFoldDB" id="A0A1J0KSK2"/>
<dbReference type="EMBL" id="CP009654">
    <property type="protein sequence ID" value="APC96729.1"/>
    <property type="molecule type" value="Genomic_DNA"/>
</dbReference>
<name>A0A1J0KSK2_9GAMM</name>
<dbReference type="KEGG" id="frc:KX01_213"/>
<evidence type="ECO:0000313" key="3">
    <source>
        <dbReference type="Proteomes" id="UP000182521"/>
    </source>
</evidence>
<keyword evidence="3" id="KW-1185">Reference proteome</keyword>
<accession>A0A1J0KSK2</accession>
<evidence type="ECO:0000313" key="2">
    <source>
        <dbReference type="EMBL" id="APC96729.1"/>
    </source>
</evidence>